<dbReference type="InterPro" id="IPR012223">
    <property type="entry name" value="TEII"/>
</dbReference>
<gene>
    <name evidence="4" type="ORF">GCM10009801_80450</name>
</gene>
<evidence type="ECO:0000256" key="2">
    <source>
        <dbReference type="ARBA" id="ARBA00022801"/>
    </source>
</evidence>
<evidence type="ECO:0000313" key="5">
    <source>
        <dbReference type="Proteomes" id="UP001500016"/>
    </source>
</evidence>
<dbReference type="Gene3D" id="3.40.50.1820">
    <property type="entry name" value="alpha/beta hydrolase"/>
    <property type="match status" value="1"/>
</dbReference>
<evidence type="ECO:0000313" key="4">
    <source>
        <dbReference type="EMBL" id="GAA2104664.1"/>
    </source>
</evidence>
<protein>
    <submittedName>
        <fullName evidence="4">Alpha/beta fold hydrolase</fullName>
    </submittedName>
</protein>
<dbReference type="InterPro" id="IPR020802">
    <property type="entry name" value="TesA-like"/>
</dbReference>
<dbReference type="PANTHER" id="PTHR11487:SF0">
    <property type="entry name" value="S-ACYL FATTY ACID SYNTHASE THIOESTERASE, MEDIUM CHAIN"/>
    <property type="match status" value="1"/>
</dbReference>
<proteinExistence type="inferred from homology"/>
<dbReference type="PANTHER" id="PTHR11487">
    <property type="entry name" value="THIOESTERASE"/>
    <property type="match status" value="1"/>
</dbReference>
<dbReference type="SUPFAM" id="SSF53474">
    <property type="entry name" value="alpha/beta-Hydrolases"/>
    <property type="match status" value="1"/>
</dbReference>
<organism evidence="4 5">
    <name type="scientific">Streptomyces albiaxialis</name>
    <dbReference type="NCBI Taxonomy" id="329523"/>
    <lineage>
        <taxon>Bacteria</taxon>
        <taxon>Bacillati</taxon>
        <taxon>Actinomycetota</taxon>
        <taxon>Actinomycetes</taxon>
        <taxon>Kitasatosporales</taxon>
        <taxon>Streptomycetaceae</taxon>
        <taxon>Streptomyces</taxon>
    </lineage>
</organism>
<keyword evidence="5" id="KW-1185">Reference proteome</keyword>
<keyword evidence="2 4" id="KW-0378">Hydrolase</keyword>
<dbReference type="SMART" id="SM00824">
    <property type="entry name" value="PKS_TE"/>
    <property type="match status" value="1"/>
</dbReference>
<evidence type="ECO:0000259" key="3">
    <source>
        <dbReference type="SMART" id="SM00824"/>
    </source>
</evidence>
<comment type="caution">
    <text evidence="4">The sequence shown here is derived from an EMBL/GenBank/DDBJ whole genome shotgun (WGS) entry which is preliminary data.</text>
</comment>
<evidence type="ECO:0000256" key="1">
    <source>
        <dbReference type="ARBA" id="ARBA00007169"/>
    </source>
</evidence>
<dbReference type="EMBL" id="BAAAPE010000030">
    <property type="protein sequence ID" value="GAA2104664.1"/>
    <property type="molecule type" value="Genomic_DNA"/>
</dbReference>
<dbReference type="Pfam" id="PF00975">
    <property type="entry name" value="Thioesterase"/>
    <property type="match status" value="1"/>
</dbReference>
<reference evidence="5" key="1">
    <citation type="journal article" date="2019" name="Int. J. Syst. Evol. Microbiol.">
        <title>The Global Catalogue of Microorganisms (GCM) 10K type strain sequencing project: providing services to taxonomists for standard genome sequencing and annotation.</title>
        <authorList>
            <consortium name="The Broad Institute Genomics Platform"/>
            <consortium name="The Broad Institute Genome Sequencing Center for Infectious Disease"/>
            <person name="Wu L."/>
            <person name="Ma J."/>
        </authorList>
    </citation>
    <scope>NUCLEOTIDE SEQUENCE [LARGE SCALE GENOMIC DNA]</scope>
    <source>
        <strain evidence="5">JCM 15478</strain>
    </source>
</reference>
<dbReference type="RefSeq" id="WP_344535730.1">
    <property type="nucleotide sequence ID" value="NZ_BAAAPE010000030.1"/>
</dbReference>
<dbReference type="GO" id="GO:0016787">
    <property type="term" value="F:hydrolase activity"/>
    <property type="evidence" value="ECO:0007669"/>
    <property type="project" value="UniProtKB-KW"/>
</dbReference>
<name>A0ABP5IQ96_9ACTN</name>
<dbReference type="Proteomes" id="UP001500016">
    <property type="component" value="Unassembled WGS sequence"/>
</dbReference>
<accession>A0ABP5IQ96</accession>
<comment type="similarity">
    <text evidence="1">Belongs to the thioesterase family.</text>
</comment>
<dbReference type="InterPro" id="IPR001031">
    <property type="entry name" value="Thioesterase"/>
</dbReference>
<dbReference type="InterPro" id="IPR029058">
    <property type="entry name" value="AB_hydrolase_fold"/>
</dbReference>
<sequence length="249" mass="27078">MTRLVRPHRRPWASRRLVCMSYAGGGTTAFRPWAQQLPVDTELRILCYPGREARFGERAESWQALIEDAVTALTREVRGPYVLYGHSMGAMVAYATARRLQALGTPGPDSLILSGHIAPQHWTGTRTAALAEASDEELAARLGDLGGTAASVLSDPGMRSLAVGLLRSDLAAYAGFAYEPGERLSAGIQLLVGEQELSPMHEGWAELTEGPSSLDVLPGGHFFTPEVWRSLPRRMRAFGVHEEMAATRP</sequence>
<feature type="domain" description="Thioesterase TesA-like" evidence="3">
    <location>
        <begin position="18"/>
        <end position="224"/>
    </location>
</feature>